<dbReference type="InterPro" id="IPR001635">
    <property type="entry name" value="Flag_hook_Flik"/>
</dbReference>
<feature type="region of interest" description="Disordered" evidence="4">
    <location>
        <begin position="1"/>
        <end position="75"/>
    </location>
</feature>
<reference evidence="6 7" key="1">
    <citation type="submission" date="2016-10" db="EMBL/GenBank/DDBJ databases">
        <authorList>
            <person name="de Groot N.N."/>
        </authorList>
    </citation>
    <scope>NUCLEOTIDE SEQUENCE [LARGE SCALE GENOMIC DNA]</scope>
    <source>
        <strain evidence="6 7">DSM 16957</strain>
    </source>
</reference>
<dbReference type="GO" id="GO:0044780">
    <property type="term" value="P:bacterial-type flagellum assembly"/>
    <property type="evidence" value="ECO:0007669"/>
    <property type="project" value="InterPro"/>
</dbReference>
<dbReference type="GO" id="GO:0009424">
    <property type="term" value="C:bacterial-type flagellum hook"/>
    <property type="evidence" value="ECO:0007669"/>
    <property type="project" value="InterPro"/>
</dbReference>
<keyword evidence="6" id="KW-0966">Cell projection</keyword>
<evidence type="ECO:0000313" key="7">
    <source>
        <dbReference type="Proteomes" id="UP000199603"/>
    </source>
</evidence>
<keyword evidence="6" id="KW-0969">Cilium</keyword>
<keyword evidence="7" id="KW-1185">Reference proteome</keyword>
<feature type="region of interest" description="Disordered" evidence="4">
    <location>
        <begin position="437"/>
        <end position="485"/>
    </location>
</feature>
<dbReference type="RefSeq" id="WP_091243971.1">
    <property type="nucleotide sequence ID" value="NZ_FNAG01000010.1"/>
</dbReference>
<dbReference type="InterPro" id="IPR038610">
    <property type="entry name" value="FliK-like_C_sf"/>
</dbReference>
<keyword evidence="3" id="KW-1005">Bacterial flagellum biogenesis</keyword>
<dbReference type="Pfam" id="PF02120">
    <property type="entry name" value="Flg_hook"/>
    <property type="match status" value="1"/>
</dbReference>
<organism evidence="6 7">
    <name type="scientific">Aquimonas voraii</name>
    <dbReference type="NCBI Taxonomy" id="265719"/>
    <lineage>
        <taxon>Bacteria</taxon>
        <taxon>Pseudomonadati</taxon>
        <taxon>Pseudomonadota</taxon>
        <taxon>Gammaproteobacteria</taxon>
        <taxon>Lysobacterales</taxon>
        <taxon>Lysobacteraceae</taxon>
        <taxon>Aquimonas</taxon>
    </lineage>
</organism>
<feature type="domain" description="Flagellar hook-length control protein-like C-terminal" evidence="5">
    <location>
        <begin position="360"/>
        <end position="438"/>
    </location>
</feature>
<comment type="function">
    <text evidence="1">Controls the length of the flagellar hook.</text>
</comment>
<dbReference type="Proteomes" id="UP000199603">
    <property type="component" value="Unassembled WGS sequence"/>
</dbReference>
<dbReference type="OrthoDB" id="1792985at2"/>
<keyword evidence="6" id="KW-0282">Flagellum</keyword>
<evidence type="ECO:0000259" key="5">
    <source>
        <dbReference type="Pfam" id="PF02120"/>
    </source>
</evidence>
<sequence>MNPSAVSASASGLGGARQPAPRSEGGSSGSSGSGSFTELLAGAEVSAEPTRPLRAAETVADPQTGGADESPPADADASLLAALGLGLVPLPLAPISGGGWSTLSDAGESGLAAAQGLPAASALPQFATATATATRVVGSPTADTTPSPSAGSLSTAALAAGLLAPAKAASVAATTEAQQTLPAAAQSAAATAQAGSAPLPANFAQNLAATAVAPPMQAPRGADTSALEQARLAALTTDATSIRLTNVALRASPRPAADFSLSPLPSQPPLGAATTLGLAPSPAAMPDAMALSLGRADAEPASGLRRVAGETGFLLPTVSFSLERSELGAAPRESLASLPPLLTGARLDPTTPQFSVALGQQMQWMANQQVGRAELRLDPEELGPLEIRLEMSGDEIRAEFSSRSAEVRSLLETQVPRLRELLAEQGFSLADAQVGQERAAYQDGPQQRENFAAHGDRGDAPQVDAIEASPDAPVRTRQGLVDDFA</sequence>
<dbReference type="InterPro" id="IPR021136">
    <property type="entry name" value="Flagellar_hook_control-like_C"/>
</dbReference>
<evidence type="ECO:0000313" key="6">
    <source>
        <dbReference type="EMBL" id="SDD89983.1"/>
    </source>
</evidence>
<evidence type="ECO:0000256" key="1">
    <source>
        <dbReference type="ARBA" id="ARBA00003944"/>
    </source>
</evidence>
<evidence type="ECO:0000256" key="3">
    <source>
        <dbReference type="ARBA" id="ARBA00022795"/>
    </source>
</evidence>
<dbReference type="AlphaFoldDB" id="A0A1G6YJ10"/>
<proteinExistence type="inferred from homology"/>
<dbReference type="PANTHER" id="PTHR37533:SF2">
    <property type="entry name" value="FLAGELLAR HOOK-LENGTH CONTROL PROTEIN"/>
    <property type="match status" value="1"/>
</dbReference>
<accession>A0A1G6YJ10</accession>
<feature type="compositionally biased region" description="Low complexity" evidence="4">
    <location>
        <begin position="1"/>
        <end position="11"/>
    </location>
</feature>
<dbReference type="STRING" id="265719.SAMN04488509_11017"/>
<evidence type="ECO:0000256" key="2">
    <source>
        <dbReference type="ARBA" id="ARBA00009149"/>
    </source>
</evidence>
<dbReference type="Gene3D" id="3.30.750.140">
    <property type="match status" value="1"/>
</dbReference>
<gene>
    <name evidence="6" type="ORF">SAMN04488509_11017</name>
</gene>
<dbReference type="InterPro" id="IPR052563">
    <property type="entry name" value="FliK"/>
</dbReference>
<dbReference type="CDD" id="cd17470">
    <property type="entry name" value="T3SS_Flik_C"/>
    <property type="match status" value="1"/>
</dbReference>
<comment type="similarity">
    <text evidence="2">Belongs to the FliK family.</text>
</comment>
<protein>
    <submittedName>
        <fullName evidence="6">Flagellar hook-length control protein FliK</fullName>
    </submittedName>
</protein>
<name>A0A1G6YJ10_9GAMM</name>
<evidence type="ECO:0000256" key="4">
    <source>
        <dbReference type="SAM" id="MobiDB-lite"/>
    </source>
</evidence>
<dbReference type="PRINTS" id="PR01007">
    <property type="entry name" value="FLGHOOKFLIK"/>
</dbReference>
<dbReference type="EMBL" id="FNAG01000010">
    <property type="protein sequence ID" value="SDD89983.1"/>
    <property type="molecule type" value="Genomic_DNA"/>
</dbReference>
<dbReference type="PANTHER" id="PTHR37533">
    <property type="entry name" value="FLAGELLAR HOOK-LENGTH CONTROL PROTEIN"/>
    <property type="match status" value="1"/>
</dbReference>